<dbReference type="RefSeq" id="WP_215922366.1">
    <property type="nucleotide sequence ID" value="NZ_JAHKNI010000014.1"/>
</dbReference>
<evidence type="ECO:0000313" key="3">
    <source>
        <dbReference type="EMBL" id="MBU3066275.1"/>
    </source>
</evidence>
<dbReference type="PANTHER" id="PTHR43329">
    <property type="entry name" value="EPOXIDE HYDROLASE"/>
    <property type="match status" value="1"/>
</dbReference>
<dbReference type="EMBL" id="JAHKNI010000014">
    <property type="protein sequence ID" value="MBU3066275.1"/>
    <property type="molecule type" value="Genomic_DNA"/>
</dbReference>
<gene>
    <name evidence="3" type="ORF">KO481_32750</name>
</gene>
<dbReference type="InterPro" id="IPR029058">
    <property type="entry name" value="AB_hydrolase_fold"/>
</dbReference>
<dbReference type="InterPro" id="IPR000639">
    <property type="entry name" value="Epox_hydrolase-like"/>
</dbReference>
<keyword evidence="4" id="KW-1185">Reference proteome</keyword>
<dbReference type="InterPro" id="IPR000073">
    <property type="entry name" value="AB_hydrolase_1"/>
</dbReference>
<dbReference type="PRINTS" id="PR00412">
    <property type="entry name" value="EPOXHYDRLASE"/>
</dbReference>
<feature type="domain" description="AB hydrolase-1" evidence="2">
    <location>
        <begin position="25"/>
        <end position="304"/>
    </location>
</feature>
<proteinExistence type="predicted"/>
<keyword evidence="1 3" id="KW-0378">Hydrolase</keyword>
<reference evidence="3 4" key="1">
    <citation type="submission" date="2021-06" db="EMBL/GenBank/DDBJ databases">
        <title>Actinomycetes sequencing.</title>
        <authorList>
            <person name="Shan Q."/>
        </authorList>
    </citation>
    <scope>NUCLEOTIDE SEQUENCE [LARGE SCALE GENOMIC DNA]</scope>
    <source>
        <strain evidence="3 4">NEAU-G5</strain>
    </source>
</reference>
<dbReference type="Gene3D" id="3.40.50.1820">
    <property type="entry name" value="alpha/beta hydrolase"/>
    <property type="match status" value="1"/>
</dbReference>
<sequence>MDVVEHRTITVNGLSMHVAEAGSGPLVLLLHGFPELWYSWRHQLPALAAAGYHAVAPDLRGHGRTEAPPRLEDYGMTEHVADAVGLLDALGESTAVVVGHDWGANTAWAAAEMHPDRFSAVAALSVPYRPRTPHPLPTVLRAQAGERFNWMLYFQEPGVAEAAFSADVTRTLRLVMYGLSGNAGDLGVRLLTGLPRNAVLLNEIPEPTTLPTWLTDADLAYYVGEYERTGFTGGLNRYRNADRDWHLLPQLGTGTITQPSLFIGGALDTAVRFTDPTGMRERVPNLTDPVVLADTGHWIQQERPEEVNEALLDFLRIVG</sequence>
<dbReference type="Proteomes" id="UP000733379">
    <property type="component" value="Unassembled WGS sequence"/>
</dbReference>
<organism evidence="3 4">
    <name type="scientific">Nocardia albiluteola</name>
    <dbReference type="NCBI Taxonomy" id="2842303"/>
    <lineage>
        <taxon>Bacteria</taxon>
        <taxon>Bacillati</taxon>
        <taxon>Actinomycetota</taxon>
        <taxon>Actinomycetes</taxon>
        <taxon>Mycobacteriales</taxon>
        <taxon>Nocardiaceae</taxon>
        <taxon>Nocardia</taxon>
    </lineage>
</organism>
<protein>
    <submittedName>
        <fullName evidence="3">Alpha/beta hydrolase</fullName>
    </submittedName>
</protein>
<dbReference type="Pfam" id="PF00561">
    <property type="entry name" value="Abhydrolase_1"/>
    <property type="match status" value="1"/>
</dbReference>
<dbReference type="SUPFAM" id="SSF53474">
    <property type="entry name" value="alpha/beta-Hydrolases"/>
    <property type="match status" value="1"/>
</dbReference>
<evidence type="ECO:0000313" key="4">
    <source>
        <dbReference type="Proteomes" id="UP000733379"/>
    </source>
</evidence>
<name>A0ABS6B7H7_9NOCA</name>
<comment type="caution">
    <text evidence="3">The sequence shown here is derived from an EMBL/GenBank/DDBJ whole genome shotgun (WGS) entry which is preliminary data.</text>
</comment>
<dbReference type="GO" id="GO:0016787">
    <property type="term" value="F:hydrolase activity"/>
    <property type="evidence" value="ECO:0007669"/>
    <property type="project" value="UniProtKB-KW"/>
</dbReference>
<evidence type="ECO:0000256" key="1">
    <source>
        <dbReference type="ARBA" id="ARBA00022801"/>
    </source>
</evidence>
<accession>A0ABS6B7H7</accession>
<evidence type="ECO:0000259" key="2">
    <source>
        <dbReference type="Pfam" id="PF00561"/>
    </source>
</evidence>